<dbReference type="InterPro" id="IPR036950">
    <property type="entry name" value="PBP_transglycosylase"/>
</dbReference>
<keyword evidence="12 17" id="KW-0472">Membrane</keyword>
<evidence type="ECO:0000256" key="13">
    <source>
        <dbReference type="ARBA" id="ARBA00023268"/>
    </source>
</evidence>
<keyword evidence="17" id="KW-0812">Transmembrane</keyword>
<comment type="caution">
    <text evidence="20">The sequence shown here is derived from an EMBL/GenBank/DDBJ whole genome shotgun (WGS) entry which is preliminary data.</text>
</comment>
<dbReference type="SUPFAM" id="SSF56601">
    <property type="entry name" value="beta-lactamase/transpeptidase-like"/>
    <property type="match status" value="1"/>
</dbReference>
<evidence type="ECO:0000256" key="11">
    <source>
        <dbReference type="ARBA" id="ARBA00022984"/>
    </source>
</evidence>
<keyword evidence="9" id="KW-0378">Hydrolase</keyword>
<dbReference type="InterPro" id="IPR001264">
    <property type="entry name" value="Glyco_trans_51"/>
</dbReference>
<dbReference type="Pfam" id="PF00905">
    <property type="entry name" value="Transpeptidase"/>
    <property type="match status" value="1"/>
</dbReference>
<dbReference type="RefSeq" id="WP_052154098.1">
    <property type="nucleotide sequence ID" value="NZ_JACEIP010000003.1"/>
</dbReference>
<evidence type="ECO:0000256" key="6">
    <source>
        <dbReference type="ARBA" id="ARBA00022670"/>
    </source>
</evidence>
<comment type="subcellular location">
    <subcellularLocation>
        <location evidence="1">Cell membrane</location>
    </subcellularLocation>
</comment>
<comment type="catalytic activity">
    <reaction evidence="16">
        <text>[GlcNAc-(1-&gt;4)-Mur2Ac(oyl-L-Ala-gamma-D-Glu-L-Lys-D-Ala-D-Ala)](n)-di-trans,octa-cis-undecaprenyl diphosphate + beta-D-GlcNAc-(1-&gt;4)-Mur2Ac(oyl-L-Ala-gamma-D-Glu-L-Lys-D-Ala-D-Ala)-di-trans,octa-cis-undecaprenyl diphosphate = [GlcNAc-(1-&gt;4)-Mur2Ac(oyl-L-Ala-gamma-D-Glu-L-Lys-D-Ala-D-Ala)](n+1)-di-trans,octa-cis-undecaprenyl diphosphate + di-trans,octa-cis-undecaprenyl diphosphate + H(+)</text>
        <dbReference type="Rhea" id="RHEA:23708"/>
        <dbReference type="Rhea" id="RHEA-COMP:9602"/>
        <dbReference type="Rhea" id="RHEA-COMP:9603"/>
        <dbReference type="ChEBI" id="CHEBI:15378"/>
        <dbReference type="ChEBI" id="CHEBI:58405"/>
        <dbReference type="ChEBI" id="CHEBI:60033"/>
        <dbReference type="ChEBI" id="CHEBI:78435"/>
        <dbReference type="EC" id="2.4.99.28"/>
    </reaction>
</comment>
<name>A0A7W1X890_9BACL</name>
<keyword evidence="14" id="KW-0961">Cell wall biogenesis/degradation</keyword>
<dbReference type="GO" id="GO:0008658">
    <property type="term" value="F:penicillin binding"/>
    <property type="evidence" value="ECO:0007669"/>
    <property type="project" value="InterPro"/>
</dbReference>
<evidence type="ECO:0000256" key="16">
    <source>
        <dbReference type="ARBA" id="ARBA00049902"/>
    </source>
</evidence>
<evidence type="ECO:0000256" key="10">
    <source>
        <dbReference type="ARBA" id="ARBA00022960"/>
    </source>
</evidence>
<keyword evidence="13" id="KW-0511">Multifunctional enzyme</keyword>
<dbReference type="EMBL" id="JACEIP010000003">
    <property type="protein sequence ID" value="MBA4541896.1"/>
    <property type="molecule type" value="Genomic_DNA"/>
</dbReference>
<comment type="similarity">
    <text evidence="3">In the N-terminal section; belongs to the glycosyltransferase 51 family.</text>
</comment>
<evidence type="ECO:0000256" key="1">
    <source>
        <dbReference type="ARBA" id="ARBA00004236"/>
    </source>
</evidence>
<dbReference type="GO" id="GO:0009252">
    <property type="term" value="P:peptidoglycan biosynthetic process"/>
    <property type="evidence" value="ECO:0007669"/>
    <property type="project" value="UniProtKB-KW"/>
</dbReference>
<evidence type="ECO:0000256" key="4">
    <source>
        <dbReference type="ARBA" id="ARBA00022475"/>
    </source>
</evidence>
<gene>
    <name evidence="20" type="ORF">H1164_03135</name>
</gene>
<keyword evidence="5" id="KW-0121">Carboxypeptidase</keyword>
<evidence type="ECO:0000313" key="20">
    <source>
        <dbReference type="EMBL" id="MBA4541896.1"/>
    </source>
</evidence>
<evidence type="ECO:0000256" key="9">
    <source>
        <dbReference type="ARBA" id="ARBA00022801"/>
    </source>
</evidence>
<dbReference type="AlphaFoldDB" id="A0A7W1X890"/>
<dbReference type="GO" id="GO:0005886">
    <property type="term" value="C:plasma membrane"/>
    <property type="evidence" value="ECO:0007669"/>
    <property type="project" value="UniProtKB-SubCell"/>
</dbReference>
<dbReference type="GO" id="GO:0006508">
    <property type="term" value="P:proteolysis"/>
    <property type="evidence" value="ECO:0007669"/>
    <property type="project" value="UniProtKB-KW"/>
</dbReference>
<dbReference type="Gene3D" id="3.40.710.10">
    <property type="entry name" value="DD-peptidase/beta-lactamase superfamily"/>
    <property type="match status" value="1"/>
</dbReference>
<dbReference type="FunFam" id="1.10.3810.10:FF:000001">
    <property type="entry name" value="Penicillin-binding protein 1A"/>
    <property type="match status" value="1"/>
</dbReference>
<dbReference type="Proteomes" id="UP000530514">
    <property type="component" value="Unassembled WGS sequence"/>
</dbReference>
<evidence type="ECO:0000256" key="8">
    <source>
        <dbReference type="ARBA" id="ARBA00022679"/>
    </source>
</evidence>
<keyword evidence="10" id="KW-0133">Cell shape</keyword>
<keyword evidence="21" id="KW-1185">Reference proteome</keyword>
<reference evidence="20 21" key="1">
    <citation type="submission" date="2020-07" db="EMBL/GenBank/DDBJ databases">
        <authorList>
            <person name="Feng H."/>
        </authorList>
    </citation>
    <scope>NUCLEOTIDE SEQUENCE [LARGE SCALE GENOMIC DNA]</scope>
    <source>
        <strain evidence="21">s-11</strain>
    </source>
</reference>
<dbReference type="InterPro" id="IPR001460">
    <property type="entry name" value="PCN-bd_Tpept"/>
</dbReference>
<comment type="catalytic activity">
    <reaction evidence="15">
        <text>Preferential cleavage: (Ac)2-L-Lys-D-Ala-|-D-Ala. Also transpeptidation of peptidyl-alanyl moieties that are N-acyl substituents of D-alanine.</text>
        <dbReference type="EC" id="3.4.16.4"/>
    </reaction>
</comment>
<dbReference type="PANTHER" id="PTHR32282:SF11">
    <property type="entry name" value="PENICILLIN-BINDING PROTEIN 1B"/>
    <property type="match status" value="1"/>
</dbReference>
<keyword evidence="11" id="KW-0573">Peptidoglycan synthesis</keyword>
<dbReference type="InterPro" id="IPR012338">
    <property type="entry name" value="Beta-lactam/transpept-like"/>
</dbReference>
<comment type="similarity">
    <text evidence="2">In the C-terminal section; belongs to the transpeptidase family.</text>
</comment>
<dbReference type="GO" id="GO:0008955">
    <property type="term" value="F:peptidoglycan glycosyltransferase activity"/>
    <property type="evidence" value="ECO:0007669"/>
    <property type="project" value="UniProtKB-EC"/>
</dbReference>
<evidence type="ECO:0000256" key="17">
    <source>
        <dbReference type="SAM" id="Phobius"/>
    </source>
</evidence>
<dbReference type="NCBIfam" id="TIGR02074">
    <property type="entry name" value="PBP_1a_fam"/>
    <property type="match status" value="1"/>
</dbReference>
<keyword evidence="6" id="KW-0645">Protease</keyword>
<evidence type="ECO:0000256" key="14">
    <source>
        <dbReference type="ARBA" id="ARBA00023316"/>
    </source>
</evidence>
<evidence type="ECO:0000256" key="12">
    <source>
        <dbReference type="ARBA" id="ARBA00023136"/>
    </source>
</evidence>
<evidence type="ECO:0000256" key="3">
    <source>
        <dbReference type="ARBA" id="ARBA00007739"/>
    </source>
</evidence>
<evidence type="ECO:0000256" key="15">
    <source>
        <dbReference type="ARBA" id="ARBA00034000"/>
    </source>
</evidence>
<evidence type="ECO:0000256" key="2">
    <source>
        <dbReference type="ARBA" id="ARBA00007090"/>
    </source>
</evidence>
<dbReference type="GO" id="GO:0009002">
    <property type="term" value="F:serine-type D-Ala-D-Ala carboxypeptidase activity"/>
    <property type="evidence" value="ECO:0007669"/>
    <property type="project" value="UniProtKB-EC"/>
</dbReference>
<dbReference type="Pfam" id="PF00912">
    <property type="entry name" value="Transgly"/>
    <property type="match status" value="1"/>
</dbReference>
<accession>A0A7W1X890</accession>
<dbReference type="Gene3D" id="1.10.3810.10">
    <property type="entry name" value="Biosynthetic peptidoglycan transglycosylase-like"/>
    <property type="match status" value="1"/>
</dbReference>
<sequence length="682" mass="76678">MGDNKAATHPHTLNQFFLWRLVRRTRQVMRLLFFSLLISSLAFIILLLYLKARPLPSPEVYNISTLYDDEGNYLGQLDHNEPRDPVHLNEVPKALINATLAAEDKNFYSHHGFSLSGIARATLANIKAGHVVQGASTITQQLARNLYLTHDRTWTRKLKEAILTAQLELHFSKDEILEMYLNEIYYGHGAYGIGQAAKYYFNKKVQDLNLAECALLAGIPRGPYLYSPYHHLGRAIAREHHILDLMAKNRMITAEAAREAKKQTLTFAPRTHPKQMKAEYFRDYIVQTLVTRYGLDEATVRHGGLKIYTTLNAQMQQAAEQSVSRYTKKVDGLQSALISVDPHTGEIKAMVGGKDYSSSQFNRAFARRQPGSSFKPILYLSALENGFTPLTRIMSKPTAFLFHGQEYRPSNFRGHYANRPITLREAIARSDNIYAVSTLMKIGLQKEIDMARRLGIRATLKPTPSLALGSYAVTPFEMAEAYATIASGGIHHPLTGIKKVLDPFGRPLVQEESKPVRVASPAHAFVLTKLMESVFSPGGTGGRVHQIFSRAAAGKTGTTDWDGWLSGFTPDLETTVWVGYDHDKELPHDQAHLSQYIWADYMKQATRFQPAKIFPIPQGVTSVYVDLDTGYVATPECRHTRLEYFVKGTEPTEVCPVHRTKTGSSPEQPSLLKRVLDWLKSF</sequence>
<evidence type="ECO:0000256" key="5">
    <source>
        <dbReference type="ARBA" id="ARBA00022645"/>
    </source>
</evidence>
<feature type="domain" description="Glycosyl transferase family 51" evidence="19">
    <location>
        <begin position="71"/>
        <end position="246"/>
    </location>
</feature>
<feature type="domain" description="Penicillin-binding protein transpeptidase" evidence="18">
    <location>
        <begin position="340"/>
        <end position="580"/>
    </location>
</feature>
<dbReference type="GO" id="GO:0008360">
    <property type="term" value="P:regulation of cell shape"/>
    <property type="evidence" value="ECO:0007669"/>
    <property type="project" value="UniProtKB-KW"/>
</dbReference>
<evidence type="ECO:0000313" key="21">
    <source>
        <dbReference type="Proteomes" id="UP000530514"/>
    </source>
</evidence>
<dbReference type="InterPro" id="IPR050396">
    <property type="entry name" value="Glycosyltr_51/Transpeptidase"/>
</dbReference>
<protein>
    <submittedName>
        <fullName evidence="20">Penicillin-binding protein</fullName>
    </submittedName>
</protein>
<keyword evidence="7" id="KW-0328">Glycosyltransferase</keyword>
<dbReference type="InterPro" id="IPR023346">
    <property type="entry name" value="Lysozyme-like_dom_sf"/>
</dbReference>
<dbReference type="GO" id="GO:0030288">
    <property type="term" value="C:outer membrane-bounded periplasmic space"/>
    <property type="evidence" value="ECO:0007669"/>
    <property type="project" value="TreeGrafter"/>
</dbReference>
<dbReference type="GO" id="GO:0071555">
    <property type="term" value="P:cell wall organization"/>
    <property type="evidence" value="ECO:0007669"/>
    <property type="project" value="UniProtKB-KW"/>
</dbReference>
<evidence type="ECO:0000259" key="18">
    <source>
        <dbReference type="Pfam" id="PF00905"/>
    </source>
</evidence>
<keyword evidence="17" id="KW-1133">Transmembrane helix</keyword>
<dbReference type="SUPFAM" id="SSF53955">
    <property type="entry name" value="Lysozyme-like"/>
    <property type="match status" value="1"/>
</dbReference>
<evidence type="ECO:0000256" key="7">
    <source>
        <dbReference type="ARBA" id="ARBA00022676"/>
    </source>
</evidence>
<evidence type="ECO:0000259" key="19">
    <source>
        <dbReference type="Pfam" id="PF00912"/>
    </source>
</evidence>
<organism evidence="20 21">
    <name type="scientific">Thermoactinomyces daqus</name>
    <dbReference type="NCBI Taxonomy" id="1329516"/>
    <lineage>
        <taxon>Bacteria</taxon>
        <taxon>Bacillati</taxon>
        <taxon>Bacillota</taxon>
        <taxon>Bacilli</taxon>
        <taxon>Bacillales</taxon>
        <taxon>Thermoactinomycetaceae</taxon>
        <taxon>Thermoactinomyces</taxon>
    </lineage>
</organism>
<dbReference type="OrthoDB" id="9766909at2"/>
<keyword evidence="8" id="KW-0808">Transferase</keyword>
<feature type="transmembrane region" description="Helical" evidence="17">
    <location>
        <begin position="31"/>
        <end position="50"/>
    </location>
</feature>
<proteinExistence type="inferred from homology"/>
<keyword evidence="4" id="KW-1003">Cell membrane</keyword>
<dbReference type="PANTHER" id="PTHR32282">
    <property type="entry name" value="BINDING PROTEIN TRANSPEPTIDASE, PUTATIVE-RELATED"/>
    <property type="match status" value="1"/>
</dbReference>